<evidence type="ECO:0000256" key="1">
    <source>
        <dbReference type="ARBA" id="ARBA00009670"/>
    </source>
</evidence>
<name>A0ABX3RLT1_MYCAL</name>
<dbReference type="InterPro" id="IPR050154">
    <property type="entry name" value="UbiB_kinase"/>
</dbReference>
<feature type="domain" description="ABC1 atypical kinase-like" evidence="2">
    <location>
        <begin position="138"/>
        <end position="378"/>
    </location>
</feature>
<sequence>MFPRKRSSPLVISARSDLHIGAFTDEGPWDVDPASMAWRKDVDALRDAASARVPDLVRGRRMPPVRSARVALRLAASVAPWALRRRRGAAAKQELAGLAGRLRPAFERLGTTFIKLGQLIGSADGMLPEALVSEFKQCRDRVPPEPFSHVRKVIEADFGRPIAELFAEFDPTPLAAASIAQVHAARLHTGEEVVVKVQRPKIDRIVPRDIATMAWLAPHIEKRARFAVLANLGAYIELFTETIVEELDFRLEAQNMLDVAAVLAMTEPRSVVVPRPHPELVSRRVLVMERLHGHRTDDEAALLAAGIDPAPVFRALMVSFLEGAMIHGVFHGDLHGGNMMVSPGGRPAIFDFGITGRFTDTKRLALLGLMITMTIQDGVAMLGHLRDLGGLPPGADVAALAEELQLDELLSMDPNDLSPEALGLQMRETMHRLVLHGAKLPKEMFLYMKGMVYLNGAISTVAADVDMFEEMGHLYDLFTTTHTDVLAGFVDVNDLPEQDVLTDFLRRQTGVQGDAATYQELQEAQAERSATVRQAFKST</sequence>
<dbReference type="PANTHER" id="PTHR10566">
    <property type="entry name" value="CHAPERONE-ACTIVITY OF BC1 COMPLEX CABC1 -RELATED"/>
    <property type="match status" value="1"/>
</dbReference>
<comment type="caution">
    <text evidence="3">The sequence shown here is derived from an EMBL/GenBank/DDBJ whole genome shotgun (WGS) entry which is preliminary data.</text>
</comment>
<evidence type="ECO:0000259" key="2">
    <source>
        <dbReference type="Pfam" id="PF03109"/>
    </source>
</evidence>
<dbReference type="EMBL" id="MVHC01000021">
    <property type="protein sequence ID" value="OQZ95083.1"/>
    <property type="molecule type" value="Genomic_DNA"/>
</dbReference>
<evidence type="ECO:0000313" key="3">
    <source>
        <dbReference type="EMBL" id="OQZ95083.1"/>
    </source>
</evidence>
<reference evidence="3 4" key="1">
    <citation type="submission" date="2016-12" db="EMBL/GenBank/DDBJ databases">
        <title>The new phylogeny of genus Mycobacterium.</title>
        <authorList>
            <person name="Tortoli E."/>
            <person name="Trovato A."/>
            <person name="Cirillo D.M."/>
        </authorList>
    </citation>
    <scope>NUCLEOTIDE SEQUENCE [LARGE SCALE GENOMIC DNA]</scope>
    <source>
        <strain evidence="3 4">DSM 45454</strain>
    </source>
</reference>
<evidence type="ECO:0000313" key="4">
    <source>
        <dbReference type="Proteomes" id="UP000192693"/>
    </source>
</evidence>
<dbReference type="InterPro" id="IPR011009">
    <property type="entry name" value="Kinase-like_dom_sf"/>
</dbReference>
<protein>
    <recommendedName>
        <fullName evidence="2">ABC1 atypical kinase-like domain-containing protein</fullName>
    </recommendedName>
</protein>
<dbReference type="PANTHER" id="PTHR10566:SF113">
    <property type="entry name" value="PROTEIN ACTIVITY OF BC1 COMPLEX KINASE 7, CHLOROPLASTIC"/>
    <property type="match status" value="1"/>
</dbReference>
<dbReference type="InterPro" id="IPR004147">
    <property type="entry name" value="ABC1_dom"/>
</dbReference>
<keyword evidence="4" id="KW-1185">Reference proteome</keyword>
<accession>A0ABX3RLT1</accession>
<dbReference type="CDD" id="cd05121">
    <property type="entry name" value="ABC1_ADCK3-like"/>
    <property type="match status" value="1"/>
</dbReference>
<dbReference type="Proteomes" id="UP000192693">
    <property type="component" value="Unassembled WGS sequence"/>
</dbReference>
<comment type="similarity">
    <text evidence="1">Belongs to the protein kinase superfamily. ADCK protein kinase family.</text>
</comment>
<dbReference type="Pfam" id="PF03109">
    <property type="entry name" value="ABC1"/>
    <property type="match status" value="1"/>
</dbReference>
<dbReference type="SUPFAM" id="SSF56112">
    <property type="entry name" value="Protein kinase-like (PK-like)"/>
    <property type="match status" value="1"/>
</dbReference>
<organism evidence="3 4">
    <name type="scientific">Mycolicibacter algericus DSM 45454</name>
    <dbReference type="NCBI Taxonomy" id="723879"/>
    <lineage>
        <taxon>Bacteria</taxon>
        <taxon>Bacillati</taxon>
        <taxon>Actinomycetota</taxon>
        <taxon>Actinomycetes</taxon>
        <taxon>Mycobacteriales</taxon>
        <taxon>Mycobacteriaceae</taxon>
        <taxon>Mycolicibacter</taxon>
    </lineage>
</organism>
<proteinExistence type="inferred from homology"/>
<gene>
    <name evidence="3" type="ORF">BST10_16560</name>
</gene>